<evidence type="ECO:0000313" key="3">
    <source>
        <dbReference type="Proteomes" id="UP000249390"/>
    </source>
</evidence>
<keyword evidence="1" id="KW-1133">Transmembrane helix</keyword>
<organism evidence="2 3">
    <name type="scientific">Cuscuta australis</name>
    <dbReference type="NCBI Taxonomy" id="267555"/>
    <lineage>
        <taxon>Eukaryota</taxon>
        <taxon>Viridiplantae</taxon>
        <taxon>Streptophyta</taxon>
        <taxon>Embryophyta</taxon>
        <taxon>Tracheophyta</taxon>
        <taxon>Spermatophyta</taxon>
        <taxon>Magnoliopsida</taxon>
        <taxon>eudicotyledons</taxon>
        <taxon>Gunneridae</taxon>
        <taxon>Pentapetalae</taxon>
        <taxon>asterids</taxon>
        <taxon>lamiids</taxon>
        <taxon>Solanales</taxon>
        <taxon>Convolvulaceae</taxon>
        <taxon>Cuscuteae</taxon>
        <taxon>Cuscuta</taxon>
        <taxon>Cuscuta subgen. Grammica</taxon>
        <taxon>Cuscuta sect. Cleistogrammica</taxon>
    </lineage>
</organism>
<accession>A0A328DV68</accession>
<dbReference type="Proteomes" id="UP000249390">
    <property type="component" value="Unassembled WGS sequence"/>
</dbReference>
<reference evidence="2 3" key="1">
    <citation type="submission" date="2018-06" db="EMBL/GenBank/DDBJ databases">
        <title>The Genome of Cuscuta australis (Dodder) Provides Insight into the Evolution of Plant Parasitism.</title>
        <authorList>
            <person name="Liu H."/>
        </authorList>
    </citation>
    <scope>NUCLEOTIDE SEQUENCE [LARGE SCALE GENOMIC DNA]</scope>
    <source>
        <strain evidence="3">cv. Yunnan</strain>
        <tissue evidence="2">Vines</tissue>
    </source>
</reference>
<protein>
    <submittedName>
        <fullName evidence="2">Uncharacterized protein</fullName>
    </submittedName>
</protein>
<dbReference type="AlphaFoldDB" id="A0A328DV68"/>
<dbReference type="EMBL" id="NQVE01000098">
    <property type="protein sequence ID" value="RAL48478.1"/>
    <property type="molecule type" value="Genomic_DNA"/>
</dbReference>
<evidence type="ECO:0000313" key="2">
    <source>
        <dbReference type="EMBL" id="RAL48478.1"/>
    </source>
</evidence>
<comment type="caution">
    <text evidence="2">The sequence shown here is derived from an EMBL/GenBank/DDBJ whole genome shotgun (WGS) entry which is preliminary data.</text>
</comment>
<keyword evidence="3" id="KW-1185">Reference proteome</keyword>
<keyword evidence="1" id="KW-0812">Transmembrane</keyword>
<sequence length="149" mass="16938">MTDYNLPPLPSPLAEFKEQIKQADKELKCQFCFSFPKILGESKVDGWTLNNRIVKDEPETNQGWWGLGLGVYGHGLGSLLRVVEFYEANSVQITIQALALTLVTGFACALTLYGFNRTRLFMMERVTCNAMDSYDFAFWLKAYNSESEQ</sequence>
<feature type="transmembrane region" description="Helical" evidence="1">
    <location>
        <begin position="93"/>
        <end position="115"/>
    </location>
</feature>
<keyword evidence="1" id="KW-0472">Membrane</keyword>
<gene>
    <name evidence="2" type="ORF">DM860_005902</name>
</gene>
<proteinExistence type="predicted"/>
<evidence type="ECO:0000256" key="1">
    <source>
        <dbReference type="SAM" id="Phobius"/>
    </source>
</evidence>
<name>A0A328DV68_9ASTE</name>